<dbReference type="InterPro" id="IPR046890">
    <property type="entry name" value="YLATT"/>
</dbReference>
<sequence>MENYLFNIFWITIAAGLLGGLINVLLLDNEKDLSRLKFFRSTIIGIGASFVVPLFLQTISSDLINQCKDDAKYYFIYAGFCLIASIFSRRFLNTVADRVIKQAEQAEKKAEQAVNIATDKGDKVQAFVDKNTEPDEEIEFTDLDIKTVESDLNDKVRDDVKGILSAIKKSKYTYRTAKGISKEINSEQKIVEMILEELEEQEMVKKFTNDETKKVLWTLTEKGNKFKIHD</sequence>
<feature type="transmembrane region" description="Helical" evidence="1">
    <location>
        <begin position="38"/>
        <end position="59"/>
    </location>
</feature>
<reference evidence="4" key="2">
    <citation type="journal article" date="2017" name="Genome Announc.">
        <title>Draft genome sequence of Paludibacter jiangxiensis NM7(T), a propionate-producing fermentative bacterium.</title>
        <authorList>
            <person name="Qiu Y.-L."/>
            <person name="Tourlousse D.M."/>
            <person name="Matsuura N."/>
            <person name="Ohashi A."/>
            <person name="Sekiguchi Y."/>
        </authorList>
    </citation>
    <scope>NUCLEOTIDE SEQUENCE [LARGE SCALE GENOMIC DNA]</scope>
    <source>
        <strain evidence="4">NM7</strain>
    </source>
</reference>
<organism evidence="3 4">
    <name type="scientific">Paludibacter jiangxiensis</name>
    <dbReference type="NCBI Taxonomy" id="681398"/>
    <lineage>
        <taxon>Bacteria</taxon>
        <taxon>Pseudomonadati</taxon>
        <taxon>Bacteroidota</taxon>
        <taxon>Bacteroidia</taxon>
        <taxon>Bacteroidales</taxon>
        <taxon>Paludibacteraceae</taxon>
        <taxon>Paludibacter</taxon>
    </lineage>
</organism>
<keyword evidence="1" id="KW-0472">Membrane</keyword>
<reference evidence="4" key="1">
    <citation type="submission" date="2016-04" db="EMBL/GenBank/DDBJ databases">
        <title>Draft genome sequence of Paludibacter jiangxiensis strain NM7.</title>
        <authorList>
            <person name="Qiu Y."/>
            <person name="Matsuura N."/>
            <person name="Ohashi A."/>
            <person name="Tourlousse M.D."/>
            <person name="Sekiguchi Y."/>
        </authorList>
    </citation>
    <scope>NUCLEOTIDE SEQUENCE [LARGE SCALE GENOMIC DNA]</scope>
    <source>
        <strain evidence="4">NM7</strain>
    </source>
</reference>
<evidence type="ECO:0000313" key="3">
    <source>
        <dbReference type="EMBL" id="GAT61873.1"/>
    </source>
</evidence>
<accession>A0A170YKE1</accession>
<name>A0A170YKE1_9BACT</name>
<dbReference type="AlphaFoldDB" id="A0A170YKE1"/>
<dbReference type="OrthoDB" id="2084204at2"/>
<dbReference type="EMBL" id="BDCR01000001">
    <property type="protein sequence ID" value="GAT61873.1"/>
    <property type="molecule type" value="Genomic_DNA"/>
</dbReference>
<keyword evidence="1" id="KW-0812">Transmembrane</keyword>
<protein>
    <recommendedName>
        <fullName evidence="2">YEATS-Like-Associating Three TM domain-containing protein</fullName>
    </recommendedName>
</protein>
<proteinExistence type="predicted"/>
<dbReference type="Proteomes" id="UP000076586">
    <property type="component" value="Unassembled WGS sequence"/>
</dbReference>
<dbReference type="Pfam" id="PF20303">
    <property type="entry name" value="YLATT"/>
    <property type="match status" value="1"/>
</dbReference>
<feature type="transmembrane region" description="Helical" evidence="1">
    <location>
        <begin position="6"/>
        <end position="26"/>
    </location>
</feature>
<comment type="caution">
    <text evidence="3">The sequence shown here is derived from an EMBL/GenBank/DDBJ whole genome shotgun (WGS) entry which is preliminary data.</text>
</comment>
<dbReference type="RefSeq" id="WP_068701610.1">
    <property type="nucleotide sequence ID" value="NZ_BDCR01000001.1"/>
</dbReference>
<gene>
    <name evidence="3" type="ORF">PJIAN_1460</name>
</gene>
<feature type="transmembrane region" description="Helical" evidence="1">
    <location>
        <begin position="71"/>
        <end position="92"/>
    </location>
</feature>
<feature type="domain" description="YEATS-Like-Associating Three TM" evidence="2">
    <location>
        <begin position="5"/>
        <end position="111"/>
    </location>
</feature>
<evidence type="ECO:0000256" key="1">
    <source>
        <dbReference type="SAM" id="Phobius"/>
    </source>
</evidence>
<evidence type="ECO:0000313" key="4">
    <source>
        <dbReference type="Proteomes" id="UP000076586"/>
    </source>
</evidence>
<keyword evidence="1" id="KW-1133">Transmembrane helix</keyword>
<dbReference type="Gene3D" id="1.10.10.10">
    <property type="entry name" value="Winged helix-like DNA-binding domain superfamily/Winged helix DNA-binding domain"/>
    <property type="match status" value="1"/>
</dbReference>
<dbReference type="SUPFAM" id="SSF46785">
    <property type="entry name" value="Winged helix' DNA-binding domain"/>
    <property type="match status" value="1"/>
</dbReference>
<keyword evidence="4" id="KW-1185">Reference proteome</keyword>
<dbReference type="STRING" id="681398.PJIAN_1460"/>
<evidence type="ECO:0000259" key="2">
    <source>
        <dbReference type="Pfam" id="PF20303"/>
    </source>
</evidence>
<dbReference type="InterPro" id="IPR036388">
    <property type="entry name" value="WH-like_DNA-bd_sf"/>
</dbReference>
<dbReference type="InterPro" id="IPR036390">
    <property type="entry name" value="WH_DNA-bd_sf"/>
</dbReference>